<evidence type="ECO:0000313" key="3">
    <source>
        <dbReference type="Proteomes" id="UP000321306"/>
    </source>
</evidence>
<feature type="domain" description="Methyltransferase type 12" evidence="1">
    <location>
        <begin position="53"/>
        <end position="146"/>
    </location>
</feature>
<proteinExistence type="predicted"/>
<dbReference type="EMBL" id="BJXB01000003">
    <property type="protein sequence ID" value="GEM45344.1"/>
    <property type="molecule type" value="Genomic_DNA"/>
</dbReference>
<dbReference type="InterPro" id="IPR029063">
    <property type="entry name" value="SAM-dependent_MTases_sf"/>
</dbReference>
<evidence type="ECO:0000313" key="2">
    <source>
        <dbReference type="EMBL" id="GEM45344.1"/>
    </source>
</evidence>
<dbReference type="SUPFAM" id="SSF53335">
    <property type="entry name" value="S-adenosyl-L-methionine-dependent methyltransferases"/>
    <property type="match status" value="1"/>
</dbReference>
<dbReference type="Pfam" id="PF08242">
    <property type="entry name" value="Methyltransf_12"/>
    <property type="match status" value="1"/>
</dbReference>
<organism evidence="2 3">
    <name type="scientific">Deinococcus cellulosilyticus (strain DSM 18568 / NBRC 106333 / KACC 11606 / 5516J-15)</name>
    <dbReference type="NCBI Taxonomy" id="1223518"/>
    <lineage>
        <taxon>Bacteria</taxon>
        <taxon>Thermotogati</taxon>
        <taxon>Deinococcota</taxon>
        <taxon>Deinococci</taxon>
        <taxon>Deinococcales</taxon>
        <taxon>Deinococcaceae</taxon>
        <taxon>Deinococcus</taxon>
    </lineage>
</organism>
<dbReference type="PANTHER" id="PTHR43861:SF1">
    <property type="entry name" value="TRANS-ACONITATE 2-METHYLTRANSFERASE"/>
    <property type="match status" value="1"/>
</dbReference>
<dbReference type="InterPro" id="IPR013217">
    <property type="entry name" value="Methyltransf_12"/>
</dbReference>
<dbReference type="Gene3D" id="3.40.50.150">
    <property type="entry name" value="Vaccinia Virus protein VP39"/>
    <property type="match status" value="1"/>
</dbReference>
<gene>
    <name evidence="2" type="ORF">DC3_09790</name>
</gene>
<name>A0A511MXM9_DEIC1</name>
<dbReference type="Proteomes" id="UP000321306">
    <property type="component" value="Unassembled WGS sequence"/>
</dbReference>
<evidence type="ECO:0000259" key="1">
    <source>
        <dbReference type="Pfam" id="PF08242"/>
    </source>
</evidence>
<dbReference type="CDD" id="cd02440">
    <property type="entry name" value="AdoMet_MTases"/>
    <property type="match status" value="1"/>
</dbReference>
<accession>A0A511MXM9</accession>
<dbReference type="OrthoDB" id="465705at2"/>
<dbReference type="AlphaFoldDB" id="A0A511MXM9"/>
<keyword evidence="3" id="KW-1185">Reference proteome</keyword>
<reference evidence="2 3" key="1">
    <citation type="submission" date="2019-07" db="EMBL/GenBank/DDBJ databases">
        <title>Whole genome shotgun sequence of Deinococcus cellulosilyticus NBRC 106333.</title>
        <authorList>
            <person name="Hosoyama A."/>
            <person name="Uohara A."/>
            <person name="Ohji S."/>
            <person name="Ichikawa N."/>
        </authorList>
    </citation>
    <scope>NUCLEOTIDE SEQUENCE [LARGE SCALE GENOMIC DNA]</scope>
    <source>
        <strain evidence="2 3">NBRC 106333</strain>
    </source>
</reference>
<protein>
    <recommendedName>
        <fullName evidence="1">Methyltransferase type 12 domain-containing protein</fullName>
    </recommendedName>
</protein>
<sequence>MKGGMKPSIQAYNTPEKAADYHAGLQPGSIRDRMLQVTAQTLRDALPDGGRVLELGAGTGHLTRKILELNHFAEVLPTDGSEEMLSVARNSMPSVPFQLLDYFDPDWSQSFSGIRGVVSSLTFHYHPEKSRLFREIHALLPRGGVLVFADKIAPDHPLQASLFDYENARRWLKRHPLPEEVAEVAQKTEAWNRQSGKHLETASRLLNHLERAGFMAGQLWQEHNHAIFAAVRK</sequence>
<comment type="caution">
    <text evidence="2">The sequence shown here is derived from an EMBL/GenBank/DDBJ whole genome shotgun (WGS) entry which is preliminary data.</text>
</comment>
<dbReference type="PANTHER" id="PTHR43861">
    <property type="entry name" value="TRANS-ACONITATE 2-METHYLTRANSFERASE-RELATED"/>
    <property type="match status" value="1"/>
</dbReference>